<dbReference type="Gene3D" id="3.40.30.10">
    <property type="entry name" value="Glutaredoxin"/>
    <property type="match status" value="1"/>
</dbReference>
<dbReference type="Pfam" id="PF13899">
    <property type="entry name" value="Thioredoxin_7"/>
    <property type="match status" value="1"/>
</dbReference>
<feature type="signal peptide" evidence="1">
    <location>
        <begin position="1"/>
        <end position="17"/>
    </location>
</feature>
<reference evidence="2 3" key="1">
    <citation type="submission" date="2020-11" db="EMBL/GenBank/DDBJ databases">
        <title>Erythrobacter sediminis sp. nov., a marine bacterium from a tidal flat of Garorim Bay.</title>
        <authorList>
            <person name="Kim D."/>
            <person name="Yoo Y."/>
            <person name="Kim J.-J."/>
        </authorList>
    </citation>
    <scope>NUCLEOTIDE SEQUENCE [LARGE SCALE GENOMIC DNA]</scope>
    <source>
        <strain evidence="2 3">JGD-13</strain>
    </source>
</reference>
<proteinExistence type="predicted"/>
<evidence type="ECO:0000256" key="1">
    <source>
        <dbReference type="SAM" id="SignalP"/>
    </source>
</evidence>
<accession>A0ABS0MZT2</accession>
<name>A0ABS0MZT2_9SPHN</name>
<dbReference type="Proteomes" id="UP000602442">
    <property type="component" value="Unassembled WGS sequence"/>
</dbReference>
<comment type="caution">
    <text evidence="2">The sequence shown here is derived from an EMBL/GenBank/DDBJ whole genome shotgun (WGS) entry which is preliminary data.</text>
</comment>
<keyword evidence="3" id="KW-1185">Reference proteome</keyword>
<sequence>MAITPLAALLALPGCVAINVSDNGPAASADAPEHHDYPEATPYDVTVDPMVEVDAALARAAERDTRLLLVMGGNWCHDSRALAGWLETERFANLIEEHYELVFVNIGLPQTGDGHNLHIAERFGVVDIEGTPNVLVVTPDGLLVNRGTAKSWRNAASRSEDAIYDELVELADRPAGIQPVEGIEIAQ</sequence>
<dbReference type="SUPFAM" id="SSF52833">
    <property type="entry name" value="Thioredoxin-like"/>
    <property type="match status" value="1"/>
</dbReference>
<evidence type="ECO:0000313" key="3">
    <source>
        <dbReference type="Proteomes" id="UP000602442"/>
    </source>
</evidence>
<gene>
    <name evidence="2" type="ORF">I5L03_00190</name>
</gene>
<feature type="chain" id="PRO_5046974861" evidence="1">
    <location>
        <begin position="18"/>
        <end position="187"/>
    </location>
</feature>
<dbReference type="InterPro" id="IPR036249">
    <property type="entry name" value="Thioredoxin-like_sf"/>
</dbReference>
<keyword evidence="1" id="KW-0732">Signal</keyword>
<organism evidence="2 3">
    <name type="scientific">Aurantiacibacter sediminis</name>
    <dbReference type="NCBI Taxonomy" id="2793064"/>
    <lineage>
        <taxon>Bacteria</taxon>
        <taxon>Pseudomonadati</taxon>
        <taxon>Pseudomonadota</taxon>
        <taxon>Alphaproteobacteria</taxon>
        <taxon>Sphingomonadales</taxon>
        <taxon>Erythrobacteraceae</taxon>
        <taxon>Aurantiacibacter</taxon>
    </lineage>
</organism>
<dbReference type="EMBL" id="JAEANY010000001">
    <property type="protein sequence ID" value="MBH5320997.1"/>
    <property type="molecule type" value="Genomic_DNA"/>
</dbReference>
<evidence type="ECO:0000313" key="2">
    <source>
        <dbReference type="EMBL" id="MBH5320997.1"/>
    </source>
</evidence>
<protein>
    <submittedName>
        <fullName evidence="2">Thioredoxin family protein</fullName>
    </submittedName>
</protein>